<keyword evidence="2" id="KW-0614">Plasmid</keyword>
<proteinExistence type="predicted"/>
<evidence type="ECO:0000259" key="1">
    <source>
        <dbReference type="Pfam" id="PF01590"/>
    </source>
</evidence>
<dbReference type="SUPFAM" id="SSF55781">
    <property type="entry name" value="GAF domain-like"/>
    <property type="match status" value="1"/>
</dbReference>
<dbReference type="HOGENOM" id="CLU_096802_4_0_0"/>
<dbReference type="InterPro" id="IPR003018">
    <property type="entry name" value="GAF"/>
</dbReference>
<organism evidence="2 3">
    <name type="scientific">Deinococcus deserti (strain DSM 17065 / CIP 109153 / LMG 22923 / VCD115)</name>
    <dbReference type="NCBI Taxonomy" id="546414"/>
    <lineage>
        <taxon>Bacteria</taxon>
        <taxon>Thermotogati</taxon>
        <taxon>Deinococcota</taxon>
        <taxon>Deinococci</taxon>
        <taxon>Deinococcales</taxon>
        <taxon>Deinococcaceae</taxon>
        <taxon>Deinococcus</taxon>
    </lineage>
</organism>
<evidence type="ECO:0000313" key="2">
    <source>
        <dbReference type="EMBL" id="ACO48122.1"/>
    </source>
</evidence>
<protein>
    <submittedName>
        <fullName evidence="2">Putative GAF domain-containing protein</fullName>
    </submittedName>
</protein>
<accession>C1D3P3</accession>
<feature type="domain" description="GAF" evidence="1">
    <location>
        <begin position="33"/>
        <end position="159"/>
    </location>
</feature>
<dbReference type="EMBL" id="CP001117">
    <property type="protein sequence ID" value="ACO48122.1"/>
    <property type="molecule type" value="Genomic_DNA"/>
</dbReference>
<dbReference type="AlphaFoldDB" id="C1D3P3"/>
<dbReference type="Gene3D" id="3.30.450.40">
    <property type="match status" value="1"/>
</dbReference>
<geneLocation type="plasmid" evidence="3">
    <name>pDeide3</name>
</geneLocation>
<sequence>MPSSITNAAVHEEQRLTLLERCRLMNTAQERSYDLIVEGLARLYGVPIALITFLDGQRQFIKANVGTDVREMPVTESLCQYTLESDSPLVLPDLTQDWRCHSHSLVTGDEELRFYAGAPIIVDGYRLGTVCIFDRVPHSANDLDASLLVHMAMMVAATIKARSENPRAPVSYPRYRAPQNEA</sequence>
<dbReference type="KEGG" id="ddr:Deide_3p01760"/>
<dbReference type="PANTHER" id="PTHR43102:SF2">
    <property type="entry name" value="GAF DOMAIN-CONTAINING PROTEIN"/>
    <property type="match status" value="1"/>
</dbReference>
<dbReference type="Pfam" id="PF01590">
    <property type="entry name" value="GAF"/>
    <property type="match status" value="1"/>
</dbReference>
<gene>
    <name evidence="2" type="ordered locus">Deide_3p01760</name>
</gene>
<reference evidence="2 3" key="1">
    <citation type="journal article" date="2009" name="PLoS Genet.">
        <title>Alliance of proteomics and genomics to unravel the specificities of Sahara bacterium Deinococcus deserti.</title>
        <authorList>
            <person name="de Groot A."/>
            <person name="Dulermo R."/>
            <person name="Ortet P."/>
            <person name="Blanchard L."/>
            <person name="Guerin P."/>
            <person name="Fernandez B."/>
            <person name="Vacherie B."/>
            <person name="Dossat C."/>
            <person name="Jolivet E."/>
            <person name="Siguier P."/>
            <person name="Chandler M."/>
            <person name="Barakat M."/>
            <person name="Dedieu A."/>
            <person name="Barbe V."/>
            <person name="Heulin T."/>
            <person name="Sommer S."/>
            <person name="Achouak W."/>
            <person name="Armengaud J."/>
        </authorList>
    </citation>
    <scope>NUCLEOTIDE SEQUENCE [LARGE SCALE GENOMIC DNA]</scope>
    <source>
        <strain evidence="3">DSM 17065 / CIP 109153 / LMG 22923 / VCD115</strain>
        <plasmid evidence="3">pDeide3</plasmid>
    </source>
</reference>
<evidence type="ECO:0000313" key="3">
    <source>
        <dbReference type="Proteomes" id="UP000002208"/>
    </source>
</evidence>
<dbReference type="PANTHER" id="PTHR43102">
    <property type="entry name" value="SLR1143 PROTEIN"/>
    <property type="match status" value="1"/>
</dbReference>
<dbReference type="InterPro" id="IPR029016">
    <property type="entry name" value="GAF-like_dom_sf"/>
</dbReference>
<name>C1D3P3_DEIDV</name>
<dbReference type="OrthoDB" id="52597at2"/>
<dbReference type="RefSeq" id="WP_012694995.1">
    <property type="nucleotide sequence ID" value="NC_012528.1"/>
</dbReference>
<keyword evidence="3" id="KW-1185">Reference proteome</keyword>
<dbReference type="Proteomes" id="UP000002208">
    <property type="component" value="Plasmid 3"/>
</dbReference>